<feature type="transmembrane region" description="Helical" evidence="1">
    <location>
        <begin position="5"/>
        <end position="23"/>
    </location>
</feature>
<keyword evidence="1" id="KW-1133">Transmembrane helix</keyword>
<name>A0ABR5ML75_9BACI</name>
<accession>A0ABR5ML75</accession>
<dbReference type="NCBIfam" id="NF037970">
    <property type="entry name" value="vanZ_1"/>
    <property type="match status" value="1"/>
</dbReference>
<dbReference type="EMBL" id="LGTK01000012">
    <property type="protein sequence ID" value="KPH76688.1"/>
    <property type="molecule type" value="Genomic_DNA"/>
</dbReference>
<protein>
    <recommendedName>
        <fullName evidence="2">VanZ-like domain-containing protein</fullName>
    </recommendedName>
</protein>
<evidence type="ECO:0000259" key="2">
    <source>
        <dbReference type="Pfam" id="PF04892"/>
    </source>
</evidence>
<feature type="domain" description="VanZ-like" evidence="2">
    <location>
        <begin position="8"/>
        <end position="155"/>
    </location>
</feature>
<dbReference type="RefSeq" id="WP_060668020.1">
    <property type="nucleotide sequence ID" value="NZ_JAHHXM010000006.1"/>
</dbReference>
<evidence type="ECO:0000256" key="1">
    <source>
        <dbReference type="SAM" id="Phobius"/>
    </source>
</evidence>
<dbReference type="Proteomes" id="UP000037854">
    <property type="component" value="Unassembled WGS sequence"/>
</dbReference>
<proteinExistence type="predicted"/>
<gene>
    <name evidence="3" type="ORF">AFL42_05315</name>
</gene>
<dbReference type="Pfam" id="PF04892">
    <property type="entry name" value="VanZ"/>
    <property type="match status" value="1"/>
</dbReference>
<dbReference type="PIRSF" id="PIRSF019083">
    <property type="entry name" value="UCP019083_VanZ"/>
    <property type="match status" value="1"/>
</dbReference>
<dbReference type="InterPro" id="IPR016747">
    <property type="entry name" value="Phosphotransbutyrylase"/>
</dbReference>
<keyword evidence="1" id="KW-0472">Membrane</keyword>
<keyword evidence="4" id="KW-1185">Reference proteome</keyword>
<organism evidence="3 4">
    <name type="scientific">Oceanobacillus caeni</name>
    <dbReference type="NCBI Taxonomy" id="405946"/>
    <lineage>
        <taxon>Bacteria</taxon>
        <taxon>Bacillati</taxon>
        <taxon>Bacillota</taxon>
        <taxon>Bacilli</taxon>
        <taxon>Bacillales</taxon>
        <taxon>Bacillaceae</taxon>
        <taxon>Oceanobacillus</taxon>
    </lineage>
</organism>
<keyword evidence="1" id="KW-0812">Transmembrane</keyword>
<feature type="transmembrane region" description="Helical" evidence="1">
    <location>
        <begin position="133"/>
        <end position="155"/>
    </location>
</feature>
<feature type="transmembrane region" description="Helical" evidence="1">
    <location>
        <begin position="78"/>
        <end position="95"/>
    </location>
</feature>
<sequence length="161" mass="18581">MRKKYWYWILTLGWMGIIFYSSSTPYEKQDMRPFLGNYIDLSFLEPVLSGISFTYHQSVVSVETLGIAGFIEFFIRKGAHFTVFFLLTCLFYIALKKATHIQKKQAILISFLLTSAYAMVDEIHQVITPNRTPYIGDVFIDVFGAFVAVICFIIFGQKRKA</sequence>
<dbReference type="InterPro" id="IPR006976">
    <property type="entry name" value="VanZ-like"/>
</dbReference>
<comment type="caution">
    <text evidence="3">The sequence shown here is derived from an EMBL/GenBank/DDBJ whole genome shotgun (WGS) entry which is preliminary data.</text>
</comment>
<reference evidence="3 4" key="1">
    <citation type="submission" date="2015-07" db="EMBL/GenBank/DDBJ databases">
        <title>High-quality draft genome sequence of Oceanobacillus caeni HM6, a bacillus isolated from a human feces.</title>
        <authorList>
            <person name="Kumar J."/>
            <person name="Verma M.K."/>
            <person name="Pandey R."/>
            <person name="Bhambi M."/>
            <person name="Chauhan N."/>
        </authorList>
    </citation>
    <scope>NUCLEOTIDE SEQUENCE [LARGE SCALE GENOMIC DNA]</scope>
    <source>
        <strain evidence="3 4">HM6</strain>
    </source>
</reference>
<evidence type="ECO:0000313" key="3">
    <source>
        <dbReference type="EMBL" id="KPH76688.1"/>
    </source>
</evidence>
<feature type="transmembrane region" description="Helical" evidence="1">
    <location>
        <begin position="107"/>
        <end position="127"/>
    </location>
</feature>
<evidence type="ECO:0000313" key="4">
    <source>
        <dbReference type="Proteomes" id="UP000037854"/>
    </source>
</evidence>